<keyword evidence="2" id="KW-1185">Reference proteome</keyword>
<organism evidence="1 2">
    <name type="scientific">Arthrobacter oryzae</name>
    <dbReference type="NCBI Taxonomy" id="409290"/>
    <lineage>
        <taxon>Bacteria</taxon>
        <taxon>Bacillati</taxon>
        <taxon>Actinomycetota</taxon>
        <taxon>Actinomycetes</taxon>
        <taxon>Micrococcales</taxon>
        <taxon>Micrococcaceae</taxon>
        <taxon>Arthrobacter</taxon>
    </lineage>
</organism>
<gene>
    <name evidence="1" type="ORF">D7003_14780</name>
</gene>
<sequence>MPDAHRRLDDAHAEWHDAFDAYFDPHRFRRSFNSLLASFQSTIDTIARRKRSIPGGEETLKQWETTVKGDRLYKWAVKARNLVVHEADLSLHSLAWVEHAALDHSRYGGKLEAAPESSADDLLSAYLLNKPESIRSGVVKVSRKWVDNSLPDKELLEVASHLYGRLAVLVAAFHSDDEVLCSDLGLPERDCNKNRDSSRPKCMAWGGQAPISRTVDLSTRHELAMEIMSFKRDPSVSQQDLEQRYGRFFKLDGDPIKESLQQMRRASLYLTVDSEAMPWMLLYKGSNLVDTFQISAVSKPTLLAMFSGMAERVRATGADGFLFTAEAWTTWHPGVKRPVHQHKGTFYDVKPDRGEVLLVVAATSDGRRVSLQRHFARDEAGWPVLGRVVSTTRLGPEWRVVVEALNGLPLNSAFRRD</sequence>
<protein>
    <submittedName>
        <fullName evidence="1">Uncharacterized protein</fullName>
    </submittedName>
</protein>
<dbReference type="OrthoDB" id="4772214at2"/>
<dbReference type="RefSeq" id="WP_123256189.1">
    <property type="nucleotide sequence ID" value="NZ_RBED01000117.1"/>
</dbReference>
<accession>A0A3N0BS54</accession>
<evidence type="ECO:0000313" key="2">
    <source>
        <dbReference type="Proteomes" id="UP000273807"/>
    </source>
</evidence>
<dbReference type="Proteomes" id="UP000273807">
    <property type="component" value="Unassembled WGS sequence"/>
</dbReference>
<comment type="caution">
    <text evidence="1">The sequence shown here is derived from an EMBL/GenBank/DDBJ whole genome shotgun (WGS) entry which is preliminary data.</text>
</comment>
<name>A0A3N0BS54_9MICC</name>
<proteinExistence type="predicted"/>
<evidence type="ECO:0000313" key="1">
    <source>
        <dbReference type="EMBL" id="RNL51863.1"/>
    </source>
</evidence>
<dbReference type="EMBL" id="RBED01000117">
    <property type="protein sequence ID" value="RNL51863.1"/>
    <property type="molecule type" value="Genomic_DNA"/>
</dbReference>
<dbReference type="AlphaFoldDB" id="A0A3N0BS54"/>
<reference evidence="1 2" key="1">
    <citation type="submission" date="2018-10" db="EMBL/GenBank/DDBJ databases">
        <title>Genome sequencing of Arthrobacter oryzae TNB02.</title>
        <authorList>
            <person name="Cho Y.-J."/>
            <person name="Cho A."/>
            <person name="Kim O.-S."/>
        </authorList>
    </citation>
    <scope>NUCLEOTIDE SEQUENCE [LARGE SCALE GENOMIC DNA]</scope>
    <source>
        <strain evidence="1 2">TNB02</strain>
    </source>
</reference>